<sequence>MIKPELFDLVELLVDLPEYNLRMGEQGTIVEDYNDGCYEIEFSNDRGETIALCPLPIQQFIILWKAKSKTWLSLTEKLTALIDKLPKEKQEKILDFTRFLLDFPVDKRP</sequence>
<dbReference type="RefSeq" id="WP_002787544.1">
    <property type="nucleotide sequence ID" value="NZ_CP011339.1"/>
</dbReference>
<proteinExistence type="predicted"/>
<dbReference type="KEGG" id="mpk:VL20_4999"/>
<dbReference type="InterPro" id="IPR032568">
    <property type="entry name" value="DUF4926"/>
</dbReference>
<dbReference type="PATRIC" id="fig|1638788.3.peg.5043"/>
<accession>A0A0K1S6W5</accession>
<reference evidence="1 2" key="1">
    <citation type="journal article" date="2016" name="Stand. Genomic Sci.">
        <title>Complete genome sequence and genomic characterization of Microcystis panniformis FACHB 1757 by third-generation sequencing.</title>
        <authorList>
            <person name="Zhang J.Y."/>
            <person name="Guan R."/>
            <person name="Zhang H.J."/>
            <person name="Li H."/>
            <person name="Xiao P."/>
            <person name="Yu G.L."/>
            <person name="Du L."/>
            <person name="Cao D.M."/>
            <person name="Zhu B.C."/>
            <person name="Li R.H."/>
            <person name="Lu Z.H."/>
        </authorList>
    </citation>
    <scope>NUCLEOTIDE SEQUENCE [LARGE SCALE GENOMIC DNA]</scope>
    <source>
        <strain evidence="1 2">FACHB-1757</strain>
    </source>
</reference>
<evidence type="ECO:0000313" key="1">
    <source>
        <dbReference type="EMBL" id="AKV69874.1"/>
    </source>
</evidence>
<evidence type="ECO:0000313" key="2">
    <source>
        <dbReference type="Proteomes" id="UP000068167"/>
    </source>
</evidence>
<evidence type="ECO:0008006" key="3">
    <source>
        <dbReference type="Google" id="ProtNLM"/>
    </source>
</evidence>
<organism evidence="1 2">
    <name type="scientific">Microcystis panniformis FACHB-1757</name>
    <dbReference type="NCBI Taxonomy" id="1638788"/>
    <lineage>
        <taxon>Bacteria</taxon>
        <taxon>Bacillati</taxon>
        <taxon>Cyanobacteriota</taxon>
        <taxon>Cyanophyceae</taxon>
        <taxon>Oscillatoriophycideae</taxon>
        <taxon>Chroococcales</taxon>
        <taxon>Microcystaceae</taxon>
        <taxon>Microcystis</taxon>
    </lineage>
</organism>
<keyword evidence="2" id="KW-1185">Reference proteome</keyword>
<name>A0A0K1S6W5_9CHRO</name>
<protein>
    <recommendedName>
        <fullName evidence="3">DUF4926 domain-containing protein</fullName>
    </recommendedName>
</protein>
<gene>
    <name evidence="1" type="ORF">VL20_4999</name>
</gene>
<dbReference type="Pfam" id="PF16277">
    <property type="entry name" value="DUF4926"/>
    <property type="match status" value="1"/>
</dbReference>
<dbReference type="EMBL" id="CP011339">
    <property type="protein sequence ID" value="AKV69874.1"/>
    <property type="molecule type" value="Genomic_DNA"/>
</dbReference>
<dbReference type="Proteomes" id="UP000068167">
    <property type="component" value="Chromosome"/>
</dbReference>
<dbReference type="AlphaFoldDB" id="A0A0K1S6W5"/>